<dbReference type="AlphaFoldDB" id="A0ABD2B443"/>
<evidence type="ECO:0000313" key="10">
    <source>
        <dbReference type="Proteomes" id="UP001607303"/>
    </source>
</evidence>
<evidence type="ECO:0000256" key="4">
    <source>
        <dbReference type="ARBA" id="ARBA00022775"/>
    </source>
</evidence>
<feature type="domain" description="T-SNARE coiled-coil homology" evidence="8">
    <location>
        <begin position="265"/>
        <end position="323"/>
    </location>
</feature>
<dbReference type="PANTHER" id="PTHR19957">
    <property type="entry name" value="SYNTAXIN"/>
    <property type="match status" value="1"/>
</dbReference>
<keyword evidence="5 7" id="KW-1133">Transmembrane helix</keyword>
<gene>
    <name evidence="9" type="ORF">V1477_016746</name>
</gene>
<name>A0ABD2B443_VESMC</name>
<dbReference type="SUPFAM" id="SSF47661">
    <property type="entry name" value="t-snare proteins"/>
    <property type="match status" value="1"/>
</dbReference>
<evidence type="ECO:0000256" key="2">
    <source>
        <dbReference type="ARBA" id="ARBA00009063"/>
    </source>
</evidence>
<protein>
    <submittedName>
        <fullName evidence="9">Syntaxin-1A-like isoform X1</fullName>
    </submittedName>
</protein>
<dbReference type="Gene3D" id="1.20.58.70">
    <property type="match status" value="1"/>
</dbReference>
<comment type="similarity">
    <text evidence="2">Belongs to the syntaxin family.</text>
</comment>
<accession>A0ABD2B443</accession>
<evidence type="ECO:0000256" key="6">
    <source>
        <dbReference type="ARBA" id="ARBA00023136"/>
    </source>
</evidence>
<dbReference type="GO" id="GO:0016020">
    <property type="term" value="C:membrane"/>
    <property type="evidence" value="ECO:0007669"/>
    <property type="project" value="UniProtKB-SubCell"/>
</dbReference>
<evidence type="ECO:0000313" key="9">
    <source>
        <dbReference type="EMBL" id="KAL2727470.1"/>
    </source>
</evidence>
<evidence type="ECO:0000256" key="3">
    <source>
        <dbReference type="ARBA" id="ARBA00022692"/>
    </source>
</evidence>
<dbReference type="Proteomes" id="UP001607303">
    <property type="component" value="Unassembled WGS sequence"/>
</dbReference>
<dbReference type="SMART" id="SM00397">
    <property type="entry name" value="t_SNARE"/>
    <property type="match status" value="1"/>
</dbReference>
<evidence type="ECO:0000256" key="7">
    <source>
        <dbReference type="SAM" id="Phobius"/>
    </source>
</evidence>
<feature type="non-terminal residue" evidence="9">
    <location>
        <position position="339"/>
    </location>
</feature>
<evidence type="ECO:0000259" key="8">
    <source>
        <dbReference type="PROSITE" id="PS50192"/>
    </source>
</evidence>
<dbReference type="SMART" id="SM00503">
    <property type="entry name" value="SynN"/>
    <property type="match status" value="1"/>
</dbReference>
<dbReference type="GO" id="GO:0006836">
    <property type="term" value="P:neurotransmitter transport"/>
    <property type="evidence" value="ECO:0007669"/>
    <property type="project" value="UniProtKB-KW"/>
</dbReference>
<dbReference type="PROSITE" id="PS50192">
    <property type="entry name" value="T_SNARE"/>
    <property type="match status" value="1"/>
</dbReference>
<dbReference type="InterPro" id="IPR006011">
    <property type="entry name" value="Syntaxin_N"/>
</dbReference>
<dbReference type="PANTHER" id="PTHR19957:SF307">
    <property type="entry name" value="PROTEIN SSO1-RELATED"/>
    <property type="match status" value="1"/>
</dbReference>
<dbReference type="Pfam" id="PF00804">
    <property type="entry name" value="Syntaxin"/>
    <property type="match status" value="1"/>
</dbReference>
<reference evidence="9 10" key="1">
    <citation type="journal article" date="2024" name="Ann. Entomol. Soc. Am.">
        <title>Genomic analyses of the southern and eastern yellowjacket wasps (Hymenoptera: Vespidae) reveal evolutionary signatures of social life.</title>
        <authorList>
            <person name="Catto M.A."/>
            <person name="Caine P.B."/>
            <person name="Orr S.E."/>
            <person name="Hunt B.G."/>
            <person name="Goodisman M.A.D."/>
        </authorList>
    </citation>
    <scope>NUCLEOTIDE SEQUENCE [LARGE SCALE GENOMIC DNA]</scope>
    <source>
        <strain evidence="9">232</strain>
        <tissue evidence="9">Head and thorax</tissue>
    </source>
</reference>
<keyword evidence="3 7" id="KW-0812">Transmembrane</keyword>
<dbReference type="InterPro" id="IPR010989">
    <property type="entry name" value="SNARE"/>
</dbReference>
<feature type="transmembrane region" description="Helical" evidence="7">
    <location>
        <begin position="5"/>
        <end position="22"/>
    </location>
</feature>
<organism evidence="9 10">
    <name type="scientific">Vespula maculifrons</name>
    <name type="common">Eastern yellow jacket</name>
    <name type="synonym">Wasp</name>
    <dbReference type="NCBI Taxonomy" id="7453"/>
    <lineage>
        <taxon>Eukaryota</taxon>
        <taxon>Metazoa</taxon>
        <taxon>Ecdysozoa</taxon>
        <taxon>Arthropoda</taxon>
        <taxon>Hexapoda</taxon>
        <taxon>Insecta</taxon>
        <taxon>Pterygota</taxon>
        <taxon>Neoptera</taxon>
        <taxon>Endopterygota</taxon>
        <taxon>Hymenoptera</taxon>
        <taxon>Apocrita</taxon>
        <taxon>Aculeata</taxon>
        <taxon>Vespoidea</taxon>
        <taxon>Vespidae</taxon>
        <taxon>Vespinae</taxon>
        <taxon>Vespula</taxon>
    </lineage>
</organism>
<dbReference type="InterPro" id="IPR000727">
    <property type="entry name" value="T_SNARE_dom"/>
</dbReference>
<evidence type="ECO:0000256" key="5">
    <source>
        <dbReference type="ARBA" id="ARBA00022989"/>
    </source>
</evidence>
<dbReference type="EMBL" id="JAYRBN010000100">
    <property type="protein sequence ID" value="KAL2727470.1"/>
    <property type="molecule type" value="Genomic_DNA"/>
</dbReference>
<keyword evidence="6 7" id="KW-0472">Membrane</keyword>
<comment type="caution">
    <text evidence="9">The sequence shown here is derived from an EMBL/GenBank/DDBJ whole genome shotgun (WGS) entry which is preliminary data.</text>
</comment>
<sequence>MDNEIYIVCIQFTGIVSYTLILKQYSSWFAIAYPIYVPLLISKYFLYSCATHINQIIPLVQFIKTLFKYIHFDFKCRNSSTTFGRGFLQDVHIQIAQNKKLKEVLVEVEEVRGFIQLLVENISIVKDLHNNVLSHTSKDMQKELEIRTQTISQTAFHIQQKLRGMKENIAATDSFNTDNIKEYPAHIRIKRLQYATMLKMFSDIMEDYNTSLVRYHDKCLQLLQQQRMLIKKHTTYEVDEPEKVQGNSIFVDNILEDSKITKEQLSAIEVRHNEVLKLEKSIHEIKDMFNETAFLIEKQGEQINSVEYFAKNTADDVESEKDKDWHYRWDNNICYSINY</sequence>
<keyword evidence="4" id="KW-0532">Neurotransmitter transport</keyword>
<comment type="subcellular location">
    <subcellularLocation>
        <location evidence="1">Membrane</location>
        <topology evidence="1">Single-pass type IV membrane protein</topology>
    </subcellularLocation>
</comment>
<feature type="transmembrane region" description="Helical" evidence="7">
    <location>
        <begin position="28"/>
        <end position="46"/>
    </location>
</feature>
<keyword evidence="10" id="KW-1185">Reference proteome</keyword>
<keyword evidence="4" id="KW-0813">Transport</keyword>
<dbReference type="CDD" id="cd15848">
    <property type="entry name" value="SNARE_syntaxin1-like"/>
    <property type="match status" value="1"/>
</dbReference>
<dbReference type="Gene3D" id="1.20.5.110">
    <property type="match status" value="1"/>
</dbReference>
<evidence type="ECO:0000256" key="1">
    <source>
        <dbReference type="ARBA" id="ARBA00004211"/>
    </source>
</evidence>
<dbReference type="InterPro" id="IPR045242">
    <property type="entry name" value="Syntaxin"/>
</dbReference>
<proteinExistence type="inferred from homology"/>